<sequence length="259" mass="27938">MAPPTKPTILFVHGAFHGPEFFDALISPLNVAGYTSIKNDLKLPSAELNSASSLQQDIDVLRAMALQILDGEDGADCVVVMHSYGAVPVAEALRGLSREERGDKATAVVKLVYLSCNIPQVGDSHLNQVMVSFQELGLSSDLPVEVSDTGVIKFTGDTEFFYNGLPEDQKASLLPNLTTQSAASLITPLKGPLAYEKIPGWYLISKEDKALPEEFQRVCISVVGDMMEKVEEVDAGHSSFLVKPDVVADFIVRAVKSVS</sequence>
<feature type="domain" description="AB hydrolase-1" evidence="1">
    <location>
        <begin position="9"/>
        <end position="249"/>
    </location>
</feature>
<dbReference type="Pfam" id="PF12697">
    <property type="entry name" value="Abhydrolase_6"/>
    <property type="match status" value="1"/>
</dbReference>
<evidence type="ECO:0000259" key="1">
    <source>
        <dbReference type="Pfam" id="PF12697"/>
    </source>
</evidence>
<reference evidence="2" key="2">
    <citation type="journal article" date="2014" name="PLoS Genet.">
        <title>Signature gene expression reveals novel clues to the molecular mechanisms of dimorphic transition in Penicillium marneffei.</title>
        <authorList>
            <person name="Yang E."/>
            <person name="Wang G."/>
            <person name="Cai J."/>
            <person name="Woo P.C."/>
            <person name="Lau S.K."/>
            <person name="Yuen K.-Y."/>
            <person name="Chow W.-N."/>
            <person name="Lin X."/>
        </authorList>
    </citation>
    <scope>NUCLEOTIDE SEQUENCE</scope>
    <source>
        <strain evidence="2">PM1</strain>
    </source>
</reference>
<reference key="1">
    <citation type="journal article" date="2014" name="PLoS Genet.">
        <title>Signature Gene Expression Reveals Novel Clues to the Molecular Mechanisms of Dimorphic Transition in Penicillium marneffei.</title>
        <authorList>
            <person name="Yang E."/>
            <person name="Wang G."/>
            <person name="Cai J."/>
            <person name="Woo P.C."/>
            <person name="Lau S.K."/>
            <person name="Yuen K.-Y."/>
            <person name="Chow W.-N."/>
            <person name="Lin X."/>
        </authorList>
    </citation>
    <scope>NUCLEOTIDE SEQUENCE [LARGE SCALE GENOMIC DNA]</scope>
    <source>
        <strain>PM1</strain>
    </source>
</reference>
<dbReference type="InterPro" id="IPR029058">
    <property type="entry name" value="AB_hydrolase_fold"/>
</dbReference>
<dbReference type="PANTHER" id="PTHR37017">
    <property type="entry name" value="AB HYDROLASE-1 DOMAIN-CONTAINING PROTEIN-RELATED"/>
    <property type="match status" value="1"/>
</dbReference>
<gene>
    <name evidence="2" type="ORF">GQ26_0231000</name>
</gene>
<dbReference type="EMBL" id="JPOX01000023">
    <property type="protein sequence ID" value="KFX45457.1"/>
    <property type="molecule type" value="Genomic_DNA"/>
</dbReference>
<dbReference type="AlphaFoldDB" id="A0A093UYV9"/>
<accession>A0A093UYV9</accession>
<dbReference type="Gene3D" id="3.40.50.1820">
    <property type="entry name" value="alpha/beta hydrolase"/>
    <property type="match status" value="1"/>
</dbReference>
<dbReference type="SUPFAM" id="SSF53474">
    <property type="entry name" value="alpha/beta-Hydrolases"/>
    <property type="match status" value="1"/>
</dbReference>
<dbReference type="HOGENOM" id="CLU_046066_1_3_1"/>
<evidence type="ECO:0000313" key="2">
    <source>
        <dbReference type="EMBL" id="KFX45457.1"/>
    </source>
</evidence>
<organism evidence="2">
    <name type="scientific">Talaromyces marneffei PM1</name>
    <dbReference type="NCBI Taxonomy" id="1077442"/>
    <lineage>
        <taxon>Eukaryota</taxon>
        <taxon>Fungi</taxon>
        <taxon>Dikarya</taxon>
        <taxon>Ascomycota</taxon>
        <taxon>Pezizomycotina</taxon>
        <taxon>Eurotiomycetes</taxon>
        <taxon>Eurotiomycetidae</taxon>
        <taxon>Eurotiales</taxon>
        <taxon>Trichocomaceae</taxon>
        <taxon>Talaromyces</taxon>
        <taxon>Talaromyces sect. Talaromyces</taxon>
    </lineage>
</organism>
<protein>
    <submittedName>
        <fullName evidence="2">Salicylic acid-binding protein 2</fullName>
    </submittedName>
</protein>
<dbReference type="InterPro" id="IPR000073">
    <property type="entry name" value="AB_hydrolase_1"/>
</dbReference>
<name>A0A093UYV9_TALMA</name>
<dbReference type="PANTHER" id="PTHR37017:SF11">
    <property type="entry name" value="ESTERASE_LIPASE_THIOESTERASE DOMAIN-CONTAINING PROTEIN"/>
    <property type="match status" value="1"/>
</dbReference>
<proteinExistence type="predicted"/>
<dbReference type="eggNOG" id="ENOG502S15T">
    <property type="taxonomic scope" value="Eukaryota"/>
</dbReference>
<comment type="caution">
    <text evidence="2">The sequence shown here is derived from an EMBL/GenBank/DDBJ whole genome shotgun (WGS) entry which is preliminary data.</text>
</comment>
<dbReference type="InterPro" id="IPR052897">
    <property type="entry name" value="Sec-Metab_Biosynth_Hydrolase"/>
</dbReference>